<gene>
    <name evidence="1" type="ORF">HCJ59_06125</name>
</gene>
<proteinExistence type="predicted"/>
<accession>A0ABR6SV44</accession>
<keyword evidence="2" id="KW-1185">Reference proteome</keyword>
<evidence type="ECO:0000313" key="1">
    <source>
        <dbReference type="EMBL" id="MBC1509469.1"/>
    </source>
</evidence>
<dbReference type="EMBL" id="JAASUB010000006">
    <property type="protein sequence ID" value="MBC1509469.1"/>
    <property type="molecule type" value="Genomic_DNA"/>
</dbReference>
<comment type="caution">
    <text evidence="1">The sequence shown here is derived from an EMBL/GenBank/DDBJ whole genome shotgun (WGS) entry which is preliminary data.</text>
</comment>
<evidence type="ECO:0000313" key="2">
    <source>
        <dbReference type="Proteomes" id="UP000587800"/>
    </source>
</evidence>
<dbReference type="Proteomes" id="UP000587800">
    <property type="component" value="Unassembled WGS sequence"/>
</dbReference>
<dbReference type="RefSeq" id="WP_097529821.1">
    <property type="nucleotide sequence ID" value="NZ_JAASUB010000006.1"/>
</dbReference>
<reference evidence="1 2" key="1">
    <citation type="submission" date="2020-03" db="EMBL/GenBank/DDBJ databases">
        <title>Soil Listeria distribution.</title>
        <authorList>
            <person name="Liao J."/>
            <person name="Wiedmann M."/>
        </authorList>
    </citation>
    <scope>NUCLEOTIDE SEQUENCE [LARGE SCALE GENOMIC DNA]</scope>
    <source>
        <strain evidence="1 2">FSL L7-1515</strain>
    </source>
</reference>
<organism evidence="1 2">
    <name type="scientific">Listeria immobilis</name>
    <dbReference type="NCBI Taxonomy" id="2713502"/>
    <lineage>
        <taxon>Bacteria</taxon>
        <taxon>Bacillati</taxon>
        <taxon>Bacillota</taxon>
        <taxon>Bacilli</taxon>
        <taxon>Bacillales</taxon>
        <taxon>Listeriaceae</taxon>
        <taxon>Listeria</taxon>
    </lineage>
</organism>
<protein>
    <submittedName>
        <fullName evidence="1">Uncharacterized protein</fullName>
    </submittedName>
</protein>
<sequence>MKKFVYVVANMADRNNLIDFLVKTKSKYLTEVNYSEGYITLSNERWYFYNIYEANFLDIALMDGYRFSQKAKMSLVKTEGYHKMRKRLSGLYKESRK</sequence>
<name>A0ABR6SV44_9LIST</name>